<evidence type="ECO:0000256" key="2">
    <source>
        <dbReference type="PROSITE-ProRule" id="PRU01282"/>
    </source>
</evidence>
<evidence type="ECO:0000256" key="1">
    <source>
        <dbReference type="ARBA" id="ARBA00007198"/>
    </source>
</evidence>
<dbReference type="PANTHER" id="PTHR30041:SF8">
    <property type="entry name" value="PROTEIN YFFB"/>
    <property type="match status" value="1"/>
</dbReference>
<dbReference type="PANTHER" id="PTHR30041">
    <property type="entry name" value="ARSENATE REDUCTASE"/>
    <property type="match status" value="1"/>
</dbReference>
<dbReference type="InterPro" id="IPR006504">
    <property type="entry name" value="Tscrpt_reg_Spx/MgsR"/>
</dbReference>
<dbReference type="RefSeq" id="WP_100788989.1">
    <property type="nucleotide sequence ID" value="NZ_NPDQ01000001.1"/>
</dbReference>
<reference evidence="3" key="1">
    <citation type="journal article" date="2019" name="PLoS Negl. Trop. Dis.">
        <title>Revisiting the worldwide diversity of Leptospira species in the environment.</title>
        <authorList>
            <person name="Vincent A.T."/>
            <person name="Schiettekatte O."/>
            <person name="Bourhy P."/>
            <person name="Veyrier F.J."/>
            <person name="Picardeau M."/>
        </authorList>
    </citation>
    <scope>NUCLEOTIDE SEQUENCE [LARGE SCALE GENOMIC DNA]</scope>
    <source>
        <strain evidence="3">201800277</strain>
    </source>
</reference>
<dbReference type="PROSITE" id="PS51353">
    <property type="entry name" value="ARSC"/>
    <property type="match status" value="1"/>
</dbReference>
<dbReference type="NCBIfam" id="TIGR01617">
    <property type="entry name" value="arsC_related"/>
    <property type="match status" value="1"/>
</dbReference>
<sequence>MSRSNPKVYEYSGCSTCRNALKYLKSKKVDFQQLPIRETPPTVSELKKAKQYLGDIKKLFNTSGKDYREGNWKEKLGNLSEEEIYKELSTNGNLVKRPFVVGDGWFLVGFKEEEWKGKLG</sequence>
<dbReference type="AlphaFoldDB" id="A0A2M9Y6D5"/>
<dbReference type="InterPro" id="IPR036249">
    <property type="entry name" value="Thioredoxin-like_sf"/>
</dbReference>
<dbReference type="Pfam" id="PF03960">
    <property type="entry name" value="ArsC"/>
    <property type="match status" value="1"/>
</dbReference>
<evidence type="ECO:0000313" key="4">
    <source>
        <dbReference type="Proteomes" id="UP000297891"/>
    </source>
</evidence>
<dbReference type="SUPFAM" id="SSF52833">
    <property type="entry name" value="Thioredoxin-like"/>
    <property type="match status" value="1"/>
</dbReference>
<dbReference type="EMBL" id="RQFP01000001">
    <property type="protein sequence ID" value="TGK96057.1"/>
    <property type="molecule type" value="Genomic_DNA"/>
</dbReference>
<dbReference type="OrthoDB" id="9794155at2"/>
<dbReference type="Gene3D" id="3.40.30.10">
    <property type="entry name" value="Glutaredoxin"/>
    <property type="match status" value="1"/>
</dbReference>
<gene>
    <name evidence="3" type="ORF">EHQ30_05380</name>
</gene>
<name>A0A2M9Y6D5_9LEPT</name>
<dbReference type="InterPro" id="IPR006660">
    <property type="entry name" value="Arsenate_reductase-like"/>
</dbReference>
<comment type="similarity">
    <text evidence="1 2">Belongs to the ArsC family.</text>
</comment>
<dbReference type="Proteomes" id="UP000297891">
    <property type="component" value="Unassembled WGS sequence"/>
</dbReference>
<organism evidence="3 4">
    <name type="scientific">Leptospira brenneri</name>
    <dbReference type="NCBI Taxonomy" id="2023182"/>
    <lineage>
        <taxon>Bacteria</taxon>
        <taxon>Pseudomonadati</taxon>
        <taxon>Spirochaetota</taxon>
        <taxon>Spirochaetia</taxon>
        <taxon>Leptospirales</taxon>
        <taxon>Leptospiraceae</taxon>
        <taxon>Leptospira</taxon>
    </lineage>
</organism>
<protein>
    <submittedName>
        <fullName evidence="3">Spx/MgsR family RNA polymerase-binding regulatory protein</fullName>
    </submittedName>
</protein>
<accession>A0A2M9Y6D5</accession>
<comment type="caution">
    <text evidence="3">The sequence shown here is derived from an EMBL/GenBank/DDBJ whole genome shotgun (WGS) entry which is preliminary data.</text>
</comment>
<proteinExistence type="inferred from homology"/>
<keyword evidence="4" id="KW-1185">Reference proteome</keyword>
<evidence type="ECO:0000313" key="3">
    <source>
        <dbReference type="EMBL" id="TGK96057.1"/>
    </source>
</evidence>